<dbReference type="Gene3D" id="3.10.450.280">
    <property type="match status" value="1"/>
</dbReference>
<evidence type="ECO:0008006" key="11">
    <source>
        <dbReference type="Google" id="ProtNLM"/>
    </source>
</evidence>
<reference evidence="9" key="1">
    <citation type="submission" date="2020-10" db="EMBL/GenBank/DDBJ databases">
        <title>Unveiling of a novel bifunctional photoreceptor, Dualchrome1, isolated from a cosmopolitan green alga.</title>
        <authorList>
            <person name="Suzuki S."/>
            <person name="Kawachi M."/>
        </authorList>
    </citation>
    <scope>NUCLEOTIDE SEQUENCE</scope>
    <source>
        <strain evidence="9">NIES 2893</strain>
    </source>
</reference>
<dbReference type="Proteomes" id="UP000660262">
    <property type="component" value="Unassembled WGS sequence"/>
</dbReference>
<proteinExistence type="inferred from homology"/>
<accession>A0A830HJY5</accession>
<name>A0A830HJY5_9CHLO</name>
<comment type="similarity">
    <text evidence="2">Belongs to the complex I LYR family.</text>
</comment>
<dbReference type="PANTHER" id="PTHR12964:SF0">
    <property type="entry name" value="NADH DEHYDROGENASE [UBIQUINONE] 1 ALPHA SUBCOMPLEX SUBUNIT 6"/>
    <property type="match status" value="1"/>
</dbReference>
<organism evidence="9 10">
    <name type="scientific">Pycnococcus provasolii</name>
    <dbReference type="NCBI Taxonomy" id="41880"/>
    <lineage>
        <taxon>Eukaryota</taxon>
        <taxon>Viridiplantae</taxon>
        <taxon>Chlorophyta</taxon>
        <taxon>Pseudoscourfieldiophyceae</taxon>
        <taxon>Pseudoscourfieldiales</taxon>
        <taxon>Pycnococcaceae</taxon>
        <taxon>Pycnococcus</taxon>
    </lineage>
</organism>
<keyword evidence="10" id="KW-1185">Reference proteome</keyword>
<keyword evidence="3" id="KW-0813">Transport</keyword>
<dbReference type="CDD" id="cd20266">
    <property type="entry name" value="Complex1_LYR_NDUFA6_LYRM6"/>
    <property type="match status" value="1"/>
</dbReference>
<evidence type="ECO:0000256" key="2">
    <source>
        <dbReference type="ARBA" id="ARBA00009508"/>
    </source>
</evidence>
<dbReference type="GO" id="GO:0006979">
    <property type="term" value="P:response to oxidative stress"/>
    <property type="evidence" value="ECO:0007669"/>
    <property type="project" value="TreeGrafter"/>
</dbReference>
<protein>
    <recommendedName>
        <fullName evidence="11">NADH dehydrogenase [ubiquinone] 1 alpha subcomplex subunit 6</fullName>
    </recommendedName>
</protein>
<keyword evidence="6" id="KW-0249">Electron transport</keyword>
<evidence type="ECO:0000256" key="4">
    <source>
        <dbReference type="ARBA" id="ARBA00022660"/>
    </source>
</evidence>
<evidence type="ECO:0000256" key="1">
    <source>
        <dbReference type="ARBA" id="ARBA00004443"/>
    </source>
</evidence>
<evidence type="ECO:0000256" key="6">
    <source>
        <dbReference type="ARBA" id="ARBA00022982"/>
    </source>
</evidence>
<evidence type="ECO:0000313" key="9">
    <source>
        <dbReference type="EMBL" id="GHP07444.1"/>
    </source>
</evidence>
<dbReference type="AlphaFoldDB" id="A0A830HJY5"/>
<dbReference type="OrthoDB" id="14535at2759"/>
<dbReference type="InterPro" id="IPR016488">
    <property type="entry name" value="NADH_Ub_cplx-1_asu_su-6"/>
</dbReference>
<dbReference type="EMBL" id="BNJQ01000016">
    <property type="protein sequence ID" value="GHP07444.1"/>
    <property type="molecule type" value="Genomic_DNA"/>
</dbReference>
<evidence type="ECO:0000256" key="8">
    <source>
        <dbReference type="ARBA" id="ARBA00023136"/>
    </source>
</evidence>
<keyword evidence="5" id="KW-0999">Mitochondrion inner membrane</keyword>
<evidence type="ECO:0000313" key="10">
    <source>
        <dbReference type="Proteomes" id="UP000660262"/>
    </source>
</evidence>
<comment type="caution">
    <text evidence="9">The sequence shown here is derived from an EMBL/GenBank/DDBJ whole genome shotgun (WGS) entry which is preliminary data.</text>
</comment>
<dbReference type="InterPro" id="IPR045299">
    <property type="entry name" value="Complex1_LYR_NDUFA6_LYRM6"/>
</dbReference>
<evidence type="ECO:0000256" key="7">
    <source>
        <dbReference type="ARBA" id="ARBA00023128"/>
    </source>
</evidence>
<comment type="subcellular location">
    <subcellularLocation>
        <location evidence="1">Mitochondrion inner membrane</location>
        <topology evidence="1">Peripheral membrane protein</topology>
        <orientation evidence="1">Matrix side</orientation>
    </subcellularLocation>
</comment>
<keyword evidence="8" id="KW-0472">Membrane</keyword>
<keyword evidence="4" id="KW-0679">Respiratory chain</keyword>
<sequence length="135" mass="15130">MSSAFANAAAPRISQTLAEAQFRSRSLFRQVCRELPWVVRNYQLQDVTNVAGLRKVVAGEFRKNVQVTDKQMIDLLLFKANAEITNLLGHHTQRHHILTRYVEKGVKVAPTHVQVAGGKNASSFLEGFLQGKMKV</sequence>
<dbReference type="GO" id="GO:0005743">
    <property type="term" value="C:mitochondrial inner membrane"/>
    <property type="evidence" value="ECO:0007669"/>
    <property type="project" value="UniProtKB-SubCell"/>
</dbReference>
<dbReference type="GO" id="GO:0045271">
    <property type="term" value="C:respiratory chain complex I"/>
    <property type="evidence" value="ECO:0007669"/>
    <property type="project" value="InterPro"/>
</dbReference>
<keyword evidence="7" id="KW-0496">Mitochondrion</keyword>
<evidence type="ECO:0000256" key="3">
    <source>
        <dbReference type="ARBA" id="ARBA00022448"/>
    </source>
</evidence>
<evidence type="ECO:0000256" key="5">
    <source>
        <dbReference type="ARBA" id="ARBA00022792"/>
    </source>
</evidence>
<gene>
    <name evidence="9" type="ORF">PPROV_000618600</name>
</gene>
<dbReference type="PANTHER" id="PTHR12964">
    <property type="entry name" value="NADH-UBIQUINONE OXIDOREDUCTASE B14 SUBUNIT"/>
    <property type="match status" value="1"/>
</dbReference>